<name>A0A6B2R2H7_9BURK</name>
<proteinExistence type="predicted"/>
<sequence>MMLPLEGLKVLDLSHALAGPFCSTMLADYGAEVIKIEPPGSGDIARAWGTKLPGGETDYFVGLHRNKKGIVLDLKNPEGKETFLKMVERCDVVLENFRAGTLERLGLDYKVARERNPGIIYCSISGFGQDGPYRDRPALDLILQAESGMISATGEIGGRGARAGVSVADLTAGMNAAFSIMVALRVKDATGFGQSIDVSMLEGQLPLLGVMIGSYFATGEIPGPMGTAYKALLPYQTFQTQTQDLALAVGSEKLWREFCPAIGCPELTDDPKFRTNSDRNQNRKELIDKLQAVFLTDTYQAWEERLVNAGIPVGAINNIAQVVEHPQVKARGAIVEMDHPKAGKVKVVGVPVRFSETPGAVRTPSPSLGEHTEDVLKDLLGMDEQQIDALRQAGGLGKTTTS</sequence>
<evidence type="ECO:0000313" key="2">
    <source>
        <dbReference type="EMBL" id="NDY84382.1"/>
    </source>
</evidence>
<dbReference type="InterPro" id="IPR044855">
    <property type="entry name" value="CoA-Trfase_III_dom3_sf"/>
</dbReference>
<dbReference type="InterPro" id="IPR003673">
    <property type="entry name" value="CoA-Trfase_fam_III"/>
</dbReference>
<dbReference type="Gene3D" id="3.40.50.10540">
    <property type="entry name" value="Crotonobetainyl-coa:carnitine coa-transferase, domain 1"/>
    <property type="match status" value="1"/>
</dbReference>
<dbReference type="EMBL" id="JAAGRN010000012">
    <property type="protein sequence ID" value="NDY84382.1"/>
    <property type="molecule type" value="Genomic_DNA"/>
</dbReference>
<dbReference type="InterPro" id="IPR023606">
    <property type="entry name" value="CoA-Trfase_III_dom_1_sf"/>
</dbReference>
<protein>
    <submittedName>
        <fullName evidence="2">CoA transferase</fullName>
    </submittedName>
</protein>
<dbReference type="RefSeq" id="WP_163656205.1">
    <property type="nucleotide sequence ID" value="NZ_JAAGRN010000012.1"/>
</dbReference>
<dbReference type="PANTHER" id="PTHR48207">
    <property type="entry name" value="SUCCINATE--HYDROXYMETHYLGLUTARATE COA-TRANSFERASE"/>
    <property type="match status" value="1"/>
</dbReference>
<dbReference type="InterPro" id="IPR050483">
    <property type="entry name" value="CoA-transferase_III_domain"/>
</dbReference>
<reference evidence="2" key="1">
    <citation type="submission" date="2020-02" db="EMBL/GenBank/DDBJ databases">
        <authorList>
            <person name="Chen W.-M."/>
        </authorList>
    </citation>
    <scope>NUCLEOTIDE SEQUENCE</scope>
    <source>
        <strain evidence="2">NBD-18</strain>
    </source>
</reference>
<accession>A0A6B2R2H7</accession>
<evidence type="ECO:0000256" key="1">
    <source>
        <dbReference type="ARBA" id="ARBA00022679"/>
    </source>
</evidence>
<dbReference type="Gene3D" id="3.30.1540.10">
    <property type="entry name" value="formyl-coa transferase, domain 3"/>
    <property type="match status" value="1"/>
</dbReference>
<gene>
    <name evidence="2" type="ORF">G3I67_14200</name>
</gene>
<keyword evidence="1 2" id="KW-0808">Transferase</keyword>
<dbReference type="AlphaFoldDB" id="A0A6B2R2H7"/>
<comment type="caution">
    <text evidence="2">The sequence shown here is derived from an EMBL/GenBank/DDBJ whole genome shotgun (WGS) entry which is preliminary data.</text>
</comment>
<organism evidence="2">
    <name type="scientific">Sheuella amnicola</name>
    <dbReference type="NCBI Taxonomy" id="2707330"/>
    <lineage>
        <taxon>Bacteria</taxon>
        <taxon>Pseudomonadati</taxon>
        <taxon>Pseudomonadota</taxon>
        <taxon>Betaproteobacteria</taxon>
        <taxon>Burkholderiales</taxon>
        <taxon>Alcaligenaceae</taxon>
        <taxon>Sheuella</taxon>
    </lineage>
</organism>
<dbReference type="SUPFAM" id="SSF89796">
    <property type="entry name" value="CoA-transferase family III (CaiB/BaiF)"/>
    <property type="match status" value="1"/>
</dbReference>
<dbReference type="PANTHER" id="PTHR48207:SF3">
    <property type="entry name" value="SUCCINATE--HYDROXYMETHYLGLUTARATE COA-TRANSFERASE"/>
    <property type="match status" value="1"/>
</dbReference>
<dbReference type="GO" id="GO:0008410">
    <property type="term" value="F:CoA-transferase activity"/>
    <property type="evidence" value="ECO:0007669"/>
    <property type="project" value="TreeGrafter"/>
</dbReference>
<dbReference type="Pfam" id="PF02515">
    <property type="entry name" value="CoA_transf_3"/>
    <property type="match status" value="1"/>
</dbReference>